<evidence type="ECO:0000256" key="1">
    <source>
        <dbReference type="RuleBase" id="RU366038"/>
    </source>
</evidence>
<organism evidence="2 3">
    <name type="scientific">Paralvinella palmiformis</name>
    <dbReference type="NCBI Taxonomy" id="53620"/>
    <lineage>
        <taxon>Eukaryota</taxon>
        <taxon>Metazoa</taxon>
        <taxon>Spiralia</taxon>
        <taxon>Lophotrochozoa</taxon>
        <taxon>Annelida</taxon>
        <taxon>Polychaeta</taxon>
        <taxon>Sedentaria</taxon>
        <taxon>Canalipalpata</taxon>
        <taxon>Terebellida</taxon>
        <taxon>Terebelliformia</taxon>
        <taxon>Alvinellidae</taxon>
        <taxon>Paralvinella</taxon>
    </lineage>
</organism>
<dbReference type="SUPFAM" id="SSF52799">
    <property type="entry name" value="(Phosphotyrosine protein) phosphatases II"/>
    <property type="match status" value="1"/>
</dbReference>
<dbReference type="AlphaFoldDB" id="A0AAD9JN42"/>
<dbReference type="InterPro" id="IPR029021">
    <property type="entry name" value="Prot-tyrosine_phosphatase-like"/>
</dbReference>
<dbReference type="InterPro" id="IPR020405">
    <property type="entry name" value="Atypical_DUSP_subfamA"/>
</dbReference>
<evidence type="ECO:0000313" key="3">
    <source>
        <dbReference type="Proteomes" id="UP001208570"/>
    </source>
</evidence>
<dbReference type="GO" id="GO:0004722">
    <property type="term" value="F:protein serine/threonine phosphatase activity"/>
    <property type="evidence" value="ECO:0007669"/>
    <property type="project" value="UniProtKB-EC"/>
</dbReference>
<dbReference type="PRINTS" id="PR01908">
    <property type="entry name" value="ADSPHPHTASE"/>
</dbReference>
<dbReference type="EC" id="3.1.3.16" evidence="1"/>
<keyword evidence="3" id="KW-1185">Reference proteome</keyword>
<name>A0AAD9JN42_9ANNE</name>
<protein>
    <recommendedName>
        <fullName evidence="1">Dual specificity protein phosphatase</fullName>
        <ecNumber evidence="1">3.1.3.16</ecNumber>
        <ecNumber evidence="1">3.1.3.48</ecNumber>
    </recommendedName>
</protein>
<dbReference type="GO" id="GO:0033549">
    <property type="term" value="F:MAP kinase phosphatase activity"/>
    <property type="evidence" value="ECO:0007669"/>
    <property type="project" value="TreeGrafter"/>
</dbReference>
<dbReference type="GO" id="GO:0043409">
    <property type="term" value="P:negative regulation of MAPK cascade"/>
    <property type="evidence" value="ECO:0007669"/>
    <property type="project" value="TreeGrafter"/>
</dbReference>
<dbReference type="PRINTS" id="PR01909">
    <property type="entry name" value="ADSPHPHTASEA"/>
</dbReference>
<gene>
    <name evidence="2" type="ORF">LSH36_232g03027</name>
</gene>
<dbReference type="EMBL" id="JAODUP010000232">
    <property type="protein sequence ID" value="KAK2155762.1"/>
    <property type="molecule type" value="Genomic_DNA"/>
</dbReference>
<reference evidence="2" key="1">
    <citation type="journal article" date="2023" name="Mol. Biol. Evol.">
        <title>Third-Generation Sequencing Reveals the Adaptive Role of the Epigenome in Three Deep-Sea Polychaetes.</title>
        <authorList>
            <person name="Perez M."/>
            <person name="Aroh O."/>
            <person name="Sun Y."/>
            <person name="Lan Y."/>
            <person name="Juniper S.K."/>
            <person name="Young C.R."/>
            <person name="Angers B."/>
            <person name="Qian P.Y."/>
        </authorList>
    </citation>
    <scope>NUCLEOTIDE SEQUENCE</scope>
    <source>
        <strain evidence="2">P08H-3</strain>
    </source>
</reference>
<dbReference type="GO" id="GO:0004725">
    <property type="term" value="F:protein tyrosine phosphatase activity"/>
    <property type="evidence" value="ECO:0007669"/>
    <property type="project" value="UniProtKB-EC"/>
</dbReference>
<sequence>MDENITTNKDGVPDRQRSCTVTGKELKQLLWDTSIGTMPTDHYDEVYPGIILGDWVLAKDISGLISNGITHVLNVAQGKKINQVDTDASFYENANIKFCGIGAMDVAGFKLKAHFSQTSDFIDDCLRSDGMLRVFSVHL</sequence>
<proteinExistence type="inferred from homology"/>
<dbReference type="GO" id="GO:0005737">
    <property type="term" value="C:cytoplasm"/>
    <property type="evidence" value="ECO:0007669"/>
    <property type="project" value="TreeGrafter"/>
</dbReference>
<dbReference type="EC" id="3.1.3.48" evidence="1"/>
<comment type="caution">
    <text evidence="2">The sequence shown here is derived from an EMBL/GenBank/DDBJ whole genome shotgun (WGS) entry which is preliminary data.</text>
</comment>
<comment type="similarity">
    <text evidence="1">Belongs to the protein-tyrosine phosphatase family. Non-receptor class dual specificity subfamily.</text>
</comment>
<dbReference type="PANTHER" id="PTHR45682">
    <property type="entry name" value="AGAP008228-PA"/>
    <property type="match status" value="1"/>
</dbReference>
<comment type="catalytic activity">
    <reaction evidence="1">
        <text>O-phospho-L-tyrosyl-[protein] + H2O = L-tyrosyl-[protein] + phosphate</text>
        <dbReference type="Rhea" id="RHEA:10684"/>
        <dbReference type="Rhea" id="RHEA-COMP:10136"/>
        <dbReference type="Rhea" id="RHEA-COMP:20101"/>
        <dbReference type="ChEBI" id="CHEBI:15377"/>
        <dbReference type="ChEBI" id="CHEBI:43474"/>
        <dbReference type="ChEBI" id="CHEBI:46858"/>
        <dbReference type="ChEBI" id="CHEBI:61978"/>
        <dbReference type="EC" id="3.1.3.48"/>
    </reaction>
</comment>
<comment type="catalytic activity">
    <reaction evidence="1">
        <text>O-phospho-L-threonyl-[protein] + H2O = L-threonyl-[protein] + phosphate</text>
        <dbReference type="Rhea" id="RHEA:47004"/>
        <dbReference type="Rhea" id="RHEA-COMP:11060"/>
        <dbReference type="Rhea" id="RHEA-COMP:11605"/>
        <dbReference type="ChEBI" id="CHEBI:15377"/>
        <dbReference type="ChEBI" id="CHEBI:30013"/>
        <dbReference type="ChEBI" id="CHEBI:43474"/>
        <dbReference type="ChEBI" id="CHEBI:61977"/>
        <dbReference type="EC" id="3.1.3.16"/>
    </reaction>
</comment>
<accession>A0AAD9JN42</accession>
<comment type="function">
    <text evidence="1">Dual specificity phosphatase able to dephosphorylate phosphotyrosine, phosphoserine and phosphothreonine residues, with a preference for phosphotyrosine as a substrate.</text>
</comment>
<keyword evidence="1" id="KW-0378">Hydrolase</keyword>
<dbReference type="Proteomes" id="UP001208570">
    <property type="component" value="Unassembled WGS sequence"/>
</dbReference>
<keyword evidence="1" id="KW-0904">Protein phosphatase</keyword>
<dbReference type="PANTHER" id="PTHR45682:SF1">
    <property type="entry name" value="DUAL SPECIFICITY PROTEIN PHOSPHATASE 3"/>
    <property type="match status" value="1"/>
</dbReference>
<dbReference type="GO" id="GO:0008138">
    <property type="term" value="F:protein tyrosine/serine/threonine phosphatase activity"/>
    <property type="evidence" value="ECO:0007669"/>
    <property type="project" value="UniProtKB-UniRule"/>
</dbReference>
<comment type="catalytic activity">
    <reaction evidence="1">
        <text>O-phospho-L-seryl-[protein] + H2O = L-seryl-[protein] + phosphate</text>
        <dbReference type="Rhea" id="RHEA:20629"/>
        <dbReference type="Rhea" id="RHEA-COMP:9863"/>
        <dbReference type="Rhea" id="RHEA-COMP:11604"/>
        <dbReference type="ChEBI" id="CHEBI:15377"/>
        <dbReference type="ChEBI" id="CHEBI:29999"/>
        <dbReference type="ChEBI" id="CHEBI:43474"/>
        <dbReference type="ChEBI" id="CHEBI:83421"/>
        <dbReference type="EC" id="3.1.3.16"/>
    </reaction>
</comment>
<evidence type="ECO:0000313" key="2">
    <source>
        <dbReference type="EMBL" id="KAK2155762.1"/>
    </source>
</evidence>
<dbReference type="Gene3D" id="3.90.190.10">
    <property type="entry name" value="Protein tyrosine phosphatase superfamily"/>
    <property type="match status" value="1"/>
</dbReference>